<sequence length="155" mass="16652">MTALLPRLSAQELNDLLHNAFPLVPPGLFCVETVEPMRVRVRMRRLEEHIRPGGTLSGPALFTLADTALYLVVLAMCGPVLEAVTSEMTIHYLRRPVARDAIGEATLLRLSQRSAVGEVLIRVADDPTPVAHAVGTYALPKNASSLGQATSDSSA</sequence>
<dbReference type="InterPro" id="IPR006683">
    <property type="entry name" value="Thioestr_dom"/>
</dbReference>
<gene>
    <name evidence="2" type="ORF">J8C05_07695</name>
</gene>
<name>A0ABX8AY53_9BACT</name>
<reference evidence="2 3" key="1">
    <citation type="submission" date="2021-03" db="EMBL/GenBank/DDBJ databases">
        <title>Genomic and phenotypic characterization of Chloracidobacterium isolates provides evidence for multiple species.</title>
        <authorList>
            <person name="Saini M.K."/>
            <person name="Costas A.M.G."/>
            <person name="Tank M."/>
            <person name="Bryant D.A."/>
        </authorList>
    </citation>
    <scope>NUCLEOTIDE SEQUENCE [LARGE SCALE GENOMIC DNA]</scope>
    <source>
        <strain evidence="2 3">N</strain>
    </source>
</reference>
<dbReference type="Proteomes" id="UP000677668">
    <property type="component" value="Chromosome 1"/>
</dbReference>
<dbReference type="Pfam" id="PF03061">
    <property type="entry name" value="4HBT"/>
    <property type="match status" value="1"/>
</dbReference>
<accession>A0ABX8AY53</accession>
<protein>
    <submittedName>
        <fullName evidence="2">PaaI family thioesterase</fullName>
    </submittedName>
</protein>
<proteinExistence type="predicted"/>
<dbReference type="SUPFAM" id="SSF54637">
    <property type="entry name" value="Thioesterase/thiol ester dehydrase-isomerase"/>
    <property type="match status" value="1"/>
</dbReference>
<evidence type="ECO:0000313" key="2">
    <source>
        <dbReference type="EMBL" id="QUV93257.1"/>
    </source>
</evidence>
<dbReference type="InterPro" id="IPR029069">
    <property type="entry name" value="HotDog_dom_sf"/>
</dbReference>
<dbReference type="CDD" id="cd03443">
    <property type="entry name" value="PaaI_thioesterase"/>
    <property type="match status" value="1"/>
</dbReference>
<evidence type="ECO:0000313" key="3">
    <source>
        <dbReference type="Proteomes" id="UP000677668"/>
    </source>
</evidence>
<keyword evidence="3" id="KW-1185">Reference proteome</keyword>
<feature type="domain" description="Thioesterase" evidence="1">
    <location>
        <begin position="53"/>
        <end position="128"/>
    </location>
</feature>
<evidence type="ECO:0000259" key="1">
    <source>
        <dbReference type="Pfam" id="PF03061"/>
    </source>
</evidence>
<dbReference type="EMBL" id="CP072642">
    <property type="protein sequence ID" value="QUV93257.1"/>
    <property type="molecule type" value="Genomic_DNA"/>
</dbReference>
<dbReference type="Gene3D" id="3.10.129.10">
    <property type="entry name" value="Hotdog Thioesterase"/>
    <property type="match status" value="1"/>
</dbReference>
<dbReference type="RefSeq" id="WP_014100040.1">
    <property type="nucleotide sequence ID" value="NZ_CP072642.1"/>
</dbReference>
<organism evidence="2 3">
    <name type="scientific">Chloracidobacterium sp. N</name>
    <dbReference type="NCBI Taxonomy" id="2821540"/>
    <lineage>
        <taxon>Bacteria</taxon>
        <taxon>Pseudomonadati</taxon>
        <taxon>Acidobacteriota</taxon>
        <taxon>Terriglobia</taxon>
        <taxon>Terriglobales</taxon>
        <taxon>Acidobacteriaceae</taxon>
        <taxon>Chloracidobacterium</taxon>
        <taxon>Chloracidobacterium aggregatum</taxon>
    </lineage>
</organism>